<evidence type="ECO:0000313" key="1">
    <source>
        <dbReference type="EMBL" id="QLG01229.1"/>
    </source>
</evidence>
<proteinExistence type="predicted"/>
<geneLocation type="plasmid" evidence="1">
    <name>pKpn47-FIIK</name>
</geneLocation>
<dbReference type="EMBL" id="MN821369">
    <property type="protein sequence ID" value="QLG01229.1"/>
    <property type="molecule type" value="Genomic_DNA"/>
</dbReference>
<dbReference type="AlphaFoldDB" id="A0A7D5FWI7"/>
<organism evidence="1">
    <name type="scientific">Klebsiella pneumoniae</name>
    <dbReference type="NCBI Taxonomy" id="573"/>
    <lineage>
        <taxon>Bacteria</taxon>
        <taxon>Pseudomonadati</taxon>
        <taxon>Pseudomonadota</taxon>
        <taxon>Gammaproteobacteria</taxon>
        <taxon>Enterobacterales</taxon>
        <taxon>Enterobacteriaceae</taxon>
        <taxon>Klebsiella/Raoultella group</taxon>
        <taxon>Klebsiella</taxon>
        <taxon>Klebsiella pneumoniae complex</taxon>
    </lineage>
</organism>
<dbReference type="Gene3D" id="2.40.50.140">
    <property type="entry name" value="Nucleic acid-binding proteins"/>
    <property type="match status" value="1"/>
</dbReference>
<keyword evidence="1" id="KW-0614">Plasmid</keyword>
<name>A0A7D5FWI7_KLEPN</name>
<accession>A0A7D5FWI7</accession>
<dbReference type="InterPro" id="IPR012340">
    <property type="entry name" value="NA-bd_OB-fold"/>
</dbReference>
<reference evidence="1" key="1">
    <citation type="submission" date="2019-12" db="EMBL/GenBank/DDBJ databases">
        <authorList>
            <person name="Zhou D."/>
        </authorList>
    </citation>
    <scope>NUCLEOTIDE SEQUENCE</scope>
    <source>
        <strain evidence="1">Kpn47</strain>
        <plasmid evidence="1">pKpn47-FIIK</plasmid>
    </source>
</reference>
<dbReference type="SUPFAM" id="SSF50249">
    <property type="entry name" value="Nucleic acid-binding proteins"/>
    <property type="match status" value="1"/>
</dbReference>
<protein>
    <submittedName>
        <fullName evidence="1">Uncharacterized protein</fullName>
    </submittedName>
</protein>
<sequence>MAVNNLDRSRWYMGNVLWFGGYNSKTDRENNFGFLLSENGNELFFHKNEISRNYTPADNAPVLFREGTGKNGKPTAFNVHILDKTDEETAELLIEYLRAIIEEGVDFARWRYRDCVINFLTQSFGERAIIRLVTSDIAATKVLPLFLKSRNYDNQFALFASDKNFDDLTAQQISPAVMPSSFIDNNRLC</sequence>